<proteinExistence type="predicted"/>
<sequence length="69" mass="7501">MVLVAPKSTTRLRWAEVRGYKAVHGALAISISKTAWFAVPLDQLAAPEQTALRARLAAHLPDPAGRRRA</sequence>
<dbReference type="AlphaFoldDB" id="A0A2N5DNW8"/>
<evidence type="ECO:0000313" key="1">
    <source>
        <dbReference type="EMBL" id="PLR27705.1"/>
    </source>
</evidence>
<dbReference type="Proteomes" id="UP000234479">
    <property type="component" value="Unassembled WGS sequence"/>
</dbReference>
<organism evidence="1 2">
    <name type="scientific">Caulobacter zeae</name>
    <dbReference type="NCBI Taxonomy" id="2055137"/>
    <lineage>
        <taxon>Bacteria</taxon>
        <taxon>Pseudomonadati</taxon>
        <taxon>Pseudomonadota</taxon>
        <taxon>Alphaproteobacteria</taxon>
        <taxon>Caulobacterales</taxon>
        <taxon>Caulobacteraceae</taxon>
        <taxon>Caulobacter</taxon>
    </lineage>
</organism>
<name>A0A2N5DNW8_9CAUL</name>
<reference evidence="1 2" key="1">
    <citation type="submission" date="2017-12" db="EMBL/GenBank/DDBJ databases">
        <title>The genome sequence of Caulobacter sp. 410.</title>
        <authorList>
            <person name="Gao J."/>
            <person name="Mao X."/>
            <person name="Sun J."/>
        </authorList>
    </citation>
    <scope>NUCLEOTIDE SEQUENCE [LARGE SCALE GENOMIC DNA]</scope>
    <source>
        <strain evidence="1 2">410</strain>
    </source>
</reference>
<protein>
    <recommendedName>
        <fullName evidence="3">YcxB-like protein domain-containing protein</fullName>
    </recommendedName>
</protein>
<evidence type="ECO:0008006" key="3">
    <source>
        <dbReference type="Google" id="ProtNLM"/>
    </source>
</evidence>
<keyword evidence="2" id="KW-1185">Reference proteome</keyword>
<accession>A0A2N5DNW8</accession>
<gene>
    <name evidence="1" type="ORF">SGCZBJ_04910</name>
</gene>
<evidence type="ECO:0000313" key="2">
    <source>
        <dbReference type="Proteomes" id="UP000234479"/>
    </source>
</evidence>
<comment type="caution">
    <text evidence="1">The sequence shown here is derived from an EMBL/GenBank/DDBJ whole genome shotgun (WGS) entry which is preliminary data.</text>
</comment>
<dbReference type="RefSeq" id="WP_101716911.1">
    <property type="nucleotide sequence ID" value="NZ_PJRS01000011.1"/>
</dbReference>
<dbReference type="EMBL" id="PJRS01000011">
    <property type="protein sequence ID" value="PLR27705.1"/>
    <property type="molecule type" value="Genomic_DNA"/>
</dbReference>